<keyword evidence="2" id="KW-0436">Ligase</keyword>
<evidence type="ECO:0000259" key="4">
    <source>
        <dbReference type="Pfam" id="PF00501"/>
    </source>
</evidence>
<evidence type="ECO:0000256" key="3">
    <source>
        <dbReference type="SAM" id="MobiDB-lite"/>
    </source>
</evidence>
<feature type="domain" description="AMP-dependent synthetase/ligase" evidence="4">
    <location>
        <begin position="2"/>
        <end position="107"/>
    </location>
</feature>
<reference evidence="5" key="2">
    <citation type="submission" date="2024-07" db="EMBL/GenBank/DDBJ databases">
        <title>Streptomyces haneummycinica sp. nov., a new antibiotic-producing actinobacterium isolated from marine sediment.</title>
        <authorList>
            <person name="Uemura M."/>
            <person name="Hamada M."/>
            <person name="Hirano S."/>
            <person name="Kobayashi K."/>
            <person name="Ohshiro T."/>
            <person name="Kobayashi T."/>
            <person name="Terahara T."/>
        </authorList>
    </citation>
    <scope>NUCLEOTIDE SEQUENCE</scope>
    <source>
        <strain evidence="5">KM77-8</strain>
    </source>
</reference>
<dbReference type="EMBL" id="AP035768">
    <property type="protein sequence ID" value="BFO16840.1"/>
    <property type="molecule type" value="Genomic_DNA"/>
</dbReference>
<dbReference type="GO" id="GO:0006631">
    <property type="term" value="P:fatty acid metabolic process"/>
    <property type="evidence" value="ECO:0007669"/>
    <property type="project" value="TreeGrafter"/>
</dbReference>
<dbReference type="AlphaFoldDB" id="A0AAT9HHT3"/>
<dbReference type="Gene3D" id="3.40.50.12780">
    <property type="entry name" value="N-terminal domain of ligase-like"/>
    <property type="match status" value="1"/>
</dbReference>
<gene>
    <name evidence="5" type="ORF">SHKM778_32280</name>
</gene>
<dbReference type="InterPro" id="IPR000873">
    <property type="entry name" value="AMP-dep_synth/lig_dom"/>
</dbReference>
<reference evidence="5" key="1">
    <citation type="submission" date="2024-06" db="EMBL/GenBank/DDBJ databases">
        <authorList>
            <consortium name="consrtm"/>
            <person name="Uemura M."/>
            <person name="Terahara T."/>
        </authorList>
    </citation>
    <scope>NUCLEOTIDE SEQUENCE</scope>
    <source>
        <strain evidence="5">KM77-8</strain>
    </source>
</reference>
<evidence type="ECO:0000256" key="2">
    <source>
        <dbReference type="ARBA" id="ARBA00022598"/>
    </source>
</evidence>
<evidence type="ECO:0000256" key="1">
    <source>
        <dbReference type="ARBA" id="ARBA00006432"/>
    </source>
</evidence>
<feature type="region of interest" description="Disordered" evidence="3">
    <location>
        <begin position="99"/>
        <end position="120"/>
    </location>
</feature>
<dbReference type="GO" id="GO:0031956">
    <property type="term" value="F:medium-chain fatty acid-CoA ligase activity"/>
    <property type="evidence" value="ECO:0007669"/>
    <property type="project" value="TreeGrafter"/>
</dbReference>
<dbReference type="PANTHER" id="PTHR43201:SF5">
    <property type="entry name" value="MEDIUM-CHAIN ACYL-COA LIGASE ACSF2, MITOCHONDRIAL"/>
    <property type="match status" value="1"/>
</dbReference>
<organism evidence="5">
    <name type="scientific">Streptomyces haneummycinicus</name>
    <dbReference type="NCBI Taxonomy" id="3074435"/>
    <lineage>
        <taxon>Bacteria</taxon>
        <taxon>Bacillati</taxon>
        <taxon>Actinomycetota</taxon>
        <taxon>Actinomycetes</taxon>
        <taxon>Kitasatosporales</taxon>
        <taxon>Streptomycetaceae</taxon>
        <taxon>Streptomyces</taxon>
    </lineage>
</organism>
<accession>A0AAT9HHT3</accession>
<proteinExistence type="inferred from homology"/>
<evidence type="ECO:0000313" key="5">
    <source>
        <dbReference type="EMBL" id="BFO16840.1"/>
    </source>
</evidence>
<dbReference type="InterPro" id="IPR042099">
    <property type="entry name" value="ANL_N_sf"/>
</dbReference>
<dbReference type="Pfam" id="PF00501">
    <property type="entry name" value="AMP-binding"/>
    <property type="match status" value="1"/>
</dbReference>
<dbReference type="SUPFAM" id="SSF56801">
    <property type="entry name" value="Acetyl-CoA synthetase-like"/>
    <property type="match status" value="1"/>
</dbReference>
<name>A0AAT9HHT3_9ACTN</name>
<dbReference type="PANTHER" id="PTHR43201">
    <property type="entry name" value="ACYL-COA SYNTHETASE"/>
    <property type="match status" value="1"/>
</dbReference>
<protein>
    <recommendedName>
        <fullName evidence="4">AMP-dependent synthetase/ligase domain-containing protein</fullName>
    </recommendedName>
</protein>
<comment type="similarity">
    <text evidence="1">Belongs to the ATP-dependent AMP-binding enzyme family.</text>
</comment>
<sequence length="120" mass="12778">MRETGVTVVPLVPSFATMIVALAAREEGGQAPVRMFTNTGAALPDATIEALRAHFPGARVVRQYGQTEAKRITVMPPEEDTERPGSVGLPLPGTQVLILDAEGSPSPSARWARSRPSARM</sequence>